<dbReference type="Proteomes" id="UP000092177">
    <property type="component" value="Chromosome 5"/>
</dbReference>
<comment type="caution">
    <text evidence="2">The sequence shown here is derived from an EMBL/GenBank/DDBJ whole genome shotgun (WGS) entry which is preliminary data.</text>
</comment>
<feature type="region of interest" description="Disordered" evidence="1">
    <location>
        <begin position="89"/>
        <end position="111"/>
    </location>
</feature>
<dbReference type="KEGG" id="chig:CH63R_07429"/>
<keyword evidence="3" id="KW-1185">Reference proteome</keyword>
<evidence type="ECO:0000313" key="3">
    <source>
        <dbReference type="Proteomes" id="UP000092177"/>
    </source>
</evidence>
<evidence type="ECO:0000313" key="2">
    <source>
        <dbReference type="EMBL" id="OBR08664.1"/>
    </source>
</evidence>
<sequence length="134" mass="15036">MLSLAIKAGEFDLYFDFSAIHDTHRVWVCHCCRPCISTSSFVRLHFLPFRALVRPKSNAEQTQPNSGGPSSFVCPLPSSVCQRRIKGYELPPSHLNTDPPPRNSQPTNRHPREPFTVIEEEFSPAPLAVSSFVT</sequence>
<evidence type="ECO:0000256" key="1">
    <source>
        <dbReference type="SAM" id="MobiDB-lite"/>
    </source>
</evidence>
<dbReference type="EMBL" id="LTAN01000005">
    <property type="protein sequence ID" value="OBR08664.1"/>
    <property type="molecule type" value="Genomic_DNA"/>
</dbReference>
<organism evidence="2 3">
    <name type="scientific">Colletotrichum higginsianum (strain IMI 349063)</name>
    <name type="common">Crucifer anthracnose fungus</name>
    <dbReference type="NCBI Taxonomy" id="759273"/>
    <lineage>
        <taxon>Eukaryota</taxon>
        <taxon>Fungi</taxon>
        <taxon>Dikarya</taxon>
        <taxon>Ascomycota</taxon>
        <taxon>Pezizomycotina</taxon>
        <taxon>Sordariomycetes</taxon>
        <taxon>Hypocreomycetidae</taxon>
        <taxon>Glomerellales</taxon>
        <taxon>Glomerellaceae</taxon>
        <taxon>Colletotrichum</taxon>
        <taxon>Colletotrichum destructivum species complex</taxon>
    </lineage>
</organism>
<dbReference type="VEuPathDB" id="FungiDB:CH63R_07429"/>
<dbReference type="RefSeq" id="XP_018157182.1">
    <property type="nucleotide sequence ID" value="XM_018302404.1"/>
</dbReference>
<dbReference type="GeneID" id="28866511"/>
<protein>
    <submittedName>
        <fullName evidence="2">Uncharacterized protein</fullName>
    </submittedName>
</protein>
<accession>A0A1B7Y9K2</accession>
<name>A0A1B7Y9K2_COLHI</name>
<gene>
    <name evidence="2" type="ORF">CH63R_07429</name>
</gene>
<reference evidence="3" key="1">
    <citation type="journal article" date="2017" name="BMC Genomics">
        <title>Gapless genome assembly of Colletotrichum higginsianum reveals chromosome structure and association of transposable elements with secondary metabolite gene clusters.</title>
        <authorList>
            <person name="Dallery J.-F."/>
            <person name="Lapalu N."/>
            <person name="Zampounis A."/>
            <person name="Pigne S."/>
            <person name="Luyten I."/>
            <person name="Amselem J."/>
            <person name="Wittenberg A.H.J."/>
            <person name="Zhou S."/>
            <person name="de Queiroz M.V."/>
            <person name="Robin G.P."/>
            <person name="Auger A."/>
            <person name="Hainaut M."/>
            <person name="Henrissat B."/>
            <person name="Kim K.-T."/>
            <person name="Lee Y.-H."/>
            <person name="Lespinet O."/>
            <person name="Schwartz D.C."/>
            <person name="Thon M.R."/>
            <person name="O'Connell R.J."/>
        </authorList>
    </citation>
    <scope>NUCLEOTIDE SEQUENCE [LARGE SCALE GENOMIC DNA]</scope>
    <source>
        <strain evidence="3">IMI 349063</strain>
    </source>
</reference>
<proteinExistence type="predicted"/>
<dbReference type="AlphaFoldDB" id="A0A1B7Y9K2"/>